<organism evidence="6 7">
    <name type="scientific">Mycoplasmopsis edwardii</name>
    <dbReference type="NCBI Taxonomy" id="53558"/>
    <lineage>
        <taxon>Bacteria</taxon>
        <taxon>Bacillati</taxon>
        <taxon>Mycoplasmatota</taxon>
        <taxon>Mycoplasmoidales</taxon>
        <taxon>Metamycoplasmataceae</taxon>
        <taxon>Mycoplasmopsis</taxon>
    </lineage>
</organism>
<keyword evidence="7" id="KW-1185">Reference proteome</keyword>
<gene>
    <name evidence="6" type="primary">MCYN0186</name>
    <name evidence="3" type="synonym">rplN</name>
    <name evidence="6" type="ORF">NCTC10132_00258</name>
</gene>
<dbReference type="GO" id="GO:0006412">
    <property type="term" value="P:translation"/>
    <property type="evidence" value="ECO:0007669"/>
    <property type="project" value="UniProtKB-UniRule"/>
</dbReference>
<proteinExistence type="inferred from homology"/>
<dbReference type="InterPro" id="IPR019972">
    <property type="entry name" value="Ribosomal_uL14_CS"/>
</dbReference>
<evidence type="ECO:0000313" key="6">
    <source>
        <dbReference type="EMBL" id="SYV96917.1"/>
    </source>
</evidence>
<evidence type="ECO:0000256" key="4">
    <source>
        <dbReference type="RuleBase" id="RU003949"/>
    </source>
</evidence>
<dbReference type="EMBL" id="LS991951">
    <property type="protein sequence ID" value="SYV96917.1"/>
    <property type="molecule type" value="Genomic_DNA"/>
</dbReference>
<dbReference type="InterPro" id="IPR005745">
    <property type="entry name" value="Ribosomal_uL14_bac-type"/>
</dbReference>
<evidence type="ECO:0000256" key="3">
    <source>
        <dbReference type="HAMAP-Rule" id="MF_01367"/>
    </source>
</evidence>
<evidence type="ECO:0000256" key="1">
    <source>
        <dbReference type="ARBA" id="ARBA00022980"/>
    </source>
</evidence>
<name>A0A3B0PMA6_9BACT</name>
<keyword evidence="3 5" id="KW-0699">rRNA-binding</keyword>
<keyword evidence="2 3" id="KW-0687">Ribonucleoprotein</keyword>
<dbReference type="AlphaFoldDB" id="A0A3B0PMA6"/>
<dbReference type="Gene3D" id="2.40.150.20">
    <property type="entry name" value="Ribosomal protein L14"/>
    <property type="match status" value="1"/>
</dbReference>
<dbReference type="HAMAP" id="MF_01367">
    <property type="entry name" value="Ribosomal_uL14"/>
    <property type="match status" value="1"/>
</dbReference>
<keyword evidence="3 5" id="KW-0694">RNA-binding</keyword>
<dbReference type="KEGG" id="medw:NCTC10132_00258"/>
<evidence type="ECO:0000256" key="2">
    <source>
        <dbReference type="ARBA" id="ARBA00023274"/>
    </source>
</evidence>
<dbReference type="Pfam" id="PF00238">
    <property type="entry name" value="Ribosomal_L14"/>
    <property type="match status" value="1"/>
</dbReference>
<dbReference type="CDD" id="cd00337">
    <property type="entry name" value="Ribosomal_uL14"/>
    <property type="match status" value="1"/>
</dbReference>
<dbReference type="GO" id="GO:0022625">
    <property type="term" value="C:cytosolic large ribosomal subunit"/>
    <property type="evidence" value="ECO:0007669"/>
    <property type="project" value="TreeGrafter"/>
</dbReference>
<dbReference type="RefSeq" id="WP_117275021.1">
    <property type="nucleotide sequence ID" value="NZ_LS991951.1"/>
</dbReference>
<dbReference type="SMART" id="SM01374">
    <property type="entry name" value="Ribosomal_L14"/>
    <property type="match status" value="1"/>
</dbReference>
<dbReference type="GO" id="GO:0070180">
    <property type="term" value="F:large ribosomal subunit rRNA binding"/>
    <property type="evidence" value="ECO:0007669"/>
    <property type="project" value="TreeGrafter"/>
</dbReference>
<protein>
    <recommendedName>
        <fullName evidence="3">Large ribosomal subunit protein uL14</fullName>
    </recommendedName>
</protein>
<reference evidence="7" key="1">
    <citation type="submission" date="2018-06" db="EMBL/GenBank/DDBJ databases">
        <authorList>
            <consortium name="Pathogen Informatics"/>
        </authorList>
    </citation>
    <scope>NUCLEOTIDE SEQUENCE [LARGE SCALE GENOMIC DNA]</scope>
    <source>
        <strain evidence="7">NCTC10132</strain>
    </source>
</reference>
<dbReference type="PROSITE" id="PS00049">
    <property type="entry name" value="RIBOSOMAL_L14"/>
    <property type="match status" value="1"/>
</dbReference>
<dbReference type="NCBIfam" id="TIGR01067">
    <property type="entry name" value="rplN_bact"/>
    <property type="match status" value="1"/>
</dbReference>
<comment type="subunit">
    <text evidence="3">Part of the 50S ribosomal subunit. Forms a cluster with proteins L3 and L19. In the 70S ribosome, L14 and L19 interact and together make contacts with the 16S rRNA in bridges B5 and B8.</text>
</comment>
<keyword evidence="1 3" id="KW-0689">Ribosomal protein</keyword>
<dbReference type="SUPFAM" id="SSF50193">
    <property type="entry name" value="Ribosomal protein L14"/>
    <property type="match status" value="1"/>
</dbReference>
<dbReference type="InterPro" id="IPR036853">
    <property type="entry name" value="Ribosomal_uL14_sf"/>
</dbReference>
<accession>A0A3B0PMA6</accession>
<comment type="function">
    <text evidence="3 5">Binds to 23S rRNA. Forms part of two intersubunit bridges in the 70S ribosome.</text>
</comment>
<dbReference type="PANTHER" id="PTHR11761:SF3">
    <property type="entry name" value="LARGE RIBOSOMAL SUBUNIT PROTEIN UL14M"/>
    <property type="match status" value="1"/>
</dbReference>
<dbReference type="OrthoDB" id="9806379at2"/>
<dbReference type="InterPro" id="IPR000218">
    <property type="entry name" value="Ribosomal_uL14"/>
</dbReference>
<evidence type="ECO:0000313" key="7">
    <source>
        <dbReference type="Proteomes" id="UP000257559"/>
    </source>
</evidence>
<evidence type="ECO:0000256" key="5">
    <source>
        <dbReference type="RuleBase" id="RU003950"/>
    </source>
</evidence>
<comment type="similarity">
    <text evidence="3 4">Belongs to the universal ribosomal protein uL14 family.</text>
</comment>
<dbReference type="Proteomes" id="UP000257559">
    <property type="component" value="Chromosome"/>
</dbReference>
<sequence>MLLELSRANVADNSGAKEIGVIRVLGGSKKKVANIGDIVVCSVKKAIPNGMVKEGQVVKAVIVRSSYGIHRNNGTYIRFDDNAVVILKEDLTPRGTRVFGPVAREIREKFPKIVSLAPEVL</sequence>
<dbReference type="PANTHER" id="PTHR11761">
    <property type="entry name" value="50S/60S RIBOSOMAL PROTEIN L14/L23"/>
    <property type="match status" value="1"/>
</dbReference>
<dbReference type="GO" id="GO:0003735">
    <property type="term" value="F:structural constituent of ribosome"/>
    <property type="evidence" value="ECO:0007669"/>
    <property type="project" value="InterPro"/>
</dbReference>